<dbReference type="SUPFAM" id="SSF53697">
    <property type="entry name" value="SIS domain"/>
    <property type="match status" value="1"/>
</dbReference>
<reference evidence="7" key="1">
    <citation type="submission" date="2013-04" db="EMBL/GenBank/DDBJ databases">
        <title>Thioclava sp. 13D2W-2 Genome Sequencing.</title>
        <authorList>
            <person name="Lai Q."/>
            <person name="Li G."/>
            <person name="Shao Z."/>
        </authorList>
    </citation>
    <scope>NUCLEOTIDE SEQUENCE [LARGE SCALE GENOMIC DNA]</scope>
    <source>
        <strain evidence="7">13D2W-2</strain>
    </source>
</reference>
<dbReference type="CDD" id="cd05013">
    <property type="entry name" value="SIS_RpiR"/>
    <property type="match status" value="1"/>
</dbReference>
<evidence type="ECO:0000313" key="6">
    <source>
        <dbReference type="EMBL" id="KFE35260.1"/>
    </source>
</evidence>
<dbReference type="InterPro" id="IPR035472">
    <property type="entry name" value="RpiR-like_SIS"/>
</dbReference>
<evidence type="ECO:0000259" key="5">
    <source>
        <dbReference type="PROSITE" id="PS51071"/>
    </source>
</evidence>
<evidence type="ECO:0000313" key="7">
    <source>
        <dbReference type="Proteomes" id="UP000028607"/>
    </source>
</evidence>
<dbReference type="STRING" id="1317124.DW2_09801"/>
<keyword evidence="7" id="KW-1185">Reference proteome</keyword>
<keyword evidence="3" id="KW-0804">Transcription</keyword>
<dbReference type="Pfam" id="PF01380">
    <property type="entry name" value="SIS"/>
    <property type="match status" value="1"/>
</dbReference>
<dbReference type="InterPro" id="IPR046348">
    <property type="entry name" value="SIS_dom_sf"/>
</dbReference>
<dbReference type="AlphaFoldDB" id="A0A085TX13"/>
<protein>
    <submittedName>
        <fullName evidence="6">RpiR family transcriptional regulator</fullName>
    </submittedName>
</protein>
<evidence type="ECO:0000256" key="2">
    <source>
        <dbReference type="ARBA" id="ARBA00023125"/>
    </source>
</evidence>
<dbReference type="InterPro" id="IPR009057">
    <property type="entry name" value="Homeodomain-like_sf"/>
</dbReference>
<dbReference type="InterPro" id="IPR000281">
    <property type="entry name" value="HTH_RpiR"/>
</dbReference>
<dbReference type="EMBL" id="AQRC01000006">
    <property type="protein sequence ID" value="KFE35260.1"/>
    <property type="molecule type" value="Genomic_DNA"/>
</dbReference>
<gene>
    <name evidence="6" type="ORF">DW2_09801</name>
</gene>
<keyword evidence="2" id="KW-0238">DNA-binding</keyword>
<reference evidence="6 7" key="2">
    <citation type="journal article" date="2015" name="Antonie Van Leeuwenhoek">
        <title>Thioclava indica sp. nov., isolated from surface seawater of the Indian Ocean.</title>
        <authorList>
            <person name="Liu Y."/>
            <person name="Lai Q."/>
            <person name="Du J."/>
            <person name="Xu H."/>
            <person name="Jiang L."/>
            <person name="Shao Z."/>
        </authorList>
    </citation>
    <scope>NUCLEOTIDE SEQUENCE [LARGE SCALE GENOMIC DNA]</scope>
    <source>
        <strain evidence="6 7">13D2W-2</strain>
    </source>
</reference>
<comment type="caution">
    <text evidence="6">The sequence shown here is derived from an EMBL/GenBank/DDBJ whole genome shotgun (WGS) entry which is preliminary data.</text>
</comment>
<dbReference type="PATRIC" id="fig|1317124.6.peg.1990"/>
<dbReference type="Gene3D" id="3.40.50.10490">
    <property type="entry name" value="Glucose-6-phosphate isomerase like protein, domain 1"/>
    <property type="match status" value="1"/>
</dbReference>
<organism evidence="6 7">
    <name type="scientific">Thioclava atlantica</name>
    <dbReference type="NCBI Taxonomy" id="1317124"/>
    <lineage>
        <taxon>Bacteria</taxon>
        <taxon>Pseudomonadati</taxon>
        <taxon>Pseudomonadota</taxon>
        <taxon>Alphaproteobacteria</taxon>
        <taxon>Rhodobacterales</taxon>
        <taxon>Paracoccaceae</taxon>
        <taxon>Thioclava</taxon>
    </lineage>
</organism>
<dbReference type="PROSITE" id="PS51071">
    <property type="entry name" value="HTH_RPIR"/>
    <property type="match status" value="1"/>
</dbReference>
<dbReference type="GO" id="GO:0003700">
    <property type="term" value="F:DNA-binding transcription factor activity"/>
    <property type="evidence" value="ECO:0007669"/>
    <property type="project" value="InterPro"/>
</dbReference>
<dbReference type="GO" id="GO:1901135">
    <property type="term" value="P:carbohydrate derivative metabolic process"/>
    <property type="evidence" value="ECO:0007669"/>
    <property type="project" value="InterPro"/>
</dbReference>
<name>A0A085TX13_9RHOB</name>
<keyword evidence="1" id="KW-0805">Transcription regulation</keyword>
<dbReference type="InterPro" id="IPR001347">
    <property type="entry name" value="SIS_dom"/>
</dbReference>
<dbReference type="PANTHER" id="PTHR30514:SF18">
    <property type="entry name" value="RPIR-FAMILY TRANSCRIPTIONAL REGULATOR"/>
    <property type="match status" value="1"/>
</dbReference>
<dbReference type="GO" id="GO:0003677">
    <property type="term" value="F:DNA binding"/>
    <property type="evidence" value="ECO:0007669"/>
    <property type="project" value="UniProtKB-KW"/>
</dbReference>
<sequence>MEKGEVGVSEAGDATGDTGENDDPIDLRIMAVFPELTPSEKRLAEVVLEAQSSLSSYTASELAERAGISSATAARFFKRLGYRNYNEARLRSRRTRSWGSPLSELSGEGGAVAATGKLADHFAQDVENFNRSAEVLSEAALAEAVRLLARADRIWVLGYRNSRAVALYARALLLNLKPEVQLLPHEGVSLGEDVAGFAPGDVLLAIGLRRRPRVLGEVLAVAAEVGVPSILIGDPTVAQTARPASLVLRCHNRGHGIFDSTVVAMSLVNYLCSNLVEALGPEVRERLARIEDLHTRFDDLGPPPEGIEALANSAKSRK</sequence>
<dbReference type="PANTHER" id="PTHR30514">
    <property type="entry name" value="GLUCOKINASE"/>
    <property type="match status" value="1"/>
</dbReference>
<dbReference type="InterPro" id="IPR036388">
    <property type="entry name" value="WH-like_DNA-bd_sf"/>
</dbReference>
<dbReference type="GO" id="GO:0097367">
    <property type="term" value="F:carbohydrate derivative binding"/>
    <property type="evidence" value="ECO:0007669"/>
    <property type="project" value="InterPro"/>
</dbReference>
<evidence type="ECO:0000256" key="4">
    <source>
        <dbReference type="SAM" id="MobiDB-lite"/>
    </source>
</evidence>
<evidence type="ECO:0000256" key="3">
    <source>
        <dbReference type="ARBA" id="ARBA00023163"/>
    </source>
</evidence>
<dbReference type="eggNOG" id="COG1737">
    <property type="taxonomic scope" value="Bacteria"/>
</dbReference>
<dbReference type="Proteomes" id="UP000028607">
    <property type="component" value="Unassembled WGS sequence"/>
</dbReference>
<dbReference type="SUPFAM" id="SSF46689">
    <property type="entry name" value="Homeodomain-like"/>
    <property type="match status" value="1"/>
</dbReference>
<accession>A0A085TX13</accession>
<feature type="domain" description="HTH rpiR-type" evidence="5">
    <location>
        <begin position="23"/>
        <end position="99"/>
    </location>
</feature>
<dbReference type="Pfam" id="PF01418">
    <property type="entry name" value="HTH_6"/>
    <property type="match status" value="1"/>
</dbReference>
<feature type="region of interest" description="Disordered" evidence="4">
    <location>
        <begin position="1"/>
        <end position="24"/>
    </location>
</feature>
<dbReference type="InterPro" id="IPR047640">
    <property type="entry name" value="RpiR-like"/>
</dbReference>
<dbReference type="Gene3D" id="1.10.10.10">
    <property type="entry name" value="Winged helix-like DNA-binding domain superfamily/Winged helix DNA-binding domain"/>
    <property type="match status" value="1"/>
</dbReference>
<evidence type="ECO:0000256" key="1">
    <source>
        <dbReference type="ARBA" id="ARBA00023015"/>
    </source>
</evidence>
<proteinExistence type="predicted"/>